<accession>A0ABN6SER8</accession>
<dbReference type="InterPro" id="IPR001387">
    <property type="entry name" value="Cro/C1-type_HTH"/>
</dbReference>
<proteinExistence type="predicted"/>
<reference evidence="2 3" key="1">
    <citation type="journal article" date="2023" name="Microbiol. Spectr.">
        <title>Symbiosis of Carpenter Bees with Uncharacterized Lactic Acid Bacteria Showing NAD Auxotrophy.</title>
        <authorList>
            <person name="Kawasaki S."/>
            <person name="Ozawa K."/>
            <person name="Mori T."/>
            <person name="Yamamoto A."/>
            <person name="Ito M."/>
            <person name="Ohkuma M."/>
            <person name="Sakamoto M."/>
            <person name="Matsutani M."/>
        </authorList>
    </citation>
    <scope>NUCLEOTIDE SEQUENCE [LARGE SCALE GENOMIC DNA]</scope>
    <source>
        <strain evidence="2 3">Kim37-2</strain>
    </source>
</reference>
<name>A0ABN6SER8_9BIFI</name>
<dbReference type="EMBL" id="AP026798">
    <property type="protein sequence ID" value="BDR53748.1"/>
    <property type="molecule type" value="Genomic_DNA"/>
</dbReference>
<evidence type="ECO:0000313" key="3">
    <source>
        <dbReference type="Proteomes" id="UP001321766"/>
    </source>
</evidence>
<organism evidence="2 3">
    <name type="scientific">Bombiscardovia nodaiensis</name>
    <dbReference type="NCBI Taxonomy" id="2932181"/>
    <lineage>
        <taxon>Bacteria</taxon>
        <taxon>Bacillati</taxon>
        <taxon>Actinomycetota</taxon>
        <taxon>Actinomycetes</taxon>
        <taxon>Bifidobacteriales</taxon>
        <taxon>Bifidobacteriaceae</taxon>
        <taxon>Bombiscardovia</taxon>
    </lineage>
</organism>
<dbReference type="Proteomes" id="UP001321766">
    <property type="component" value="Chromosome"/>
</dbReference>
<keyword evidence="3" id="KW-1185">Reference proteome</keyword>
<sequence>MAEVKGVAMEKAGDDGETVEEPVVHCNDFDFNQHGFDEKELAAVLAKEEIALLAKLVAGRQHNQSLRSKEGERDFNQAAVAQRMGAVSQAYVSQLENGLVSLVGKVTRYARAAGLVVHYEVSSALDGQPIAGKQAQPAPEHSRPTASVCNR</sequence>
<evidence type="ECO:0000256" key="1">
    <source>
        <dbReference type="SAM" id="MobiDB-lite"/>
    </source>
</evidence>
<gene>
    <name evidence="2" type="ORF">KIM372_16550</name>
</gene>
<evidence type="ECO:0000313" key="2">
    <source>
        <dbReference type="EMBL" id="BDR53748.1"/>
    </source>
</evidence>
<dbReference type="CDD" id="cd00093">
    <property type="entry name" value="HTH_XRE"/>
    <property type="match status" value="1"/>
</dbReference>
<evidence type="ECO:0008006" key="4">
    <source>
        <dbReference type="Google" id="ProtNLM"/>
    </source>
</evidence>
<protein>
    <recommendedName>
        <fullName evidence="4">HTH cro/C1-type domain-containing protein</fullName>
    </recommendedName>
</protein>
<dbReference type="InterPro" id="IPR010982">
    <property type="entry name" value="Lambda_DNA-bd_dom_sf"/>
</dbReference>
<dbReference type="Gene3D" id="1.10.260.40">
    <property type="entry name" value="lambda repressor-like DNA-binding domains"/>
    <property type="match status" value="1"/>
</dbReference>
<feature type="region of interest" description="Disordered" evidence="1">
    <location>
        <begin position="130"/>
        <end position="151"/>
    </location>
</feature>